<dbReference type="Proteomes" id="UP000321154">
    <property type="component" value="Unassembled WGS sequence"/>
</dbReference>
<dbReference type="Proteomes" id="UP000522688">
    <property type="component" value="Unassembled WGS sequence"/>
</dbReference>
<evidence type="ECO:0000313" key="3">
    <source>
        <dbReference type="Proteomes" id="UP000321154"/>
    </source>
</evidence>
<evidence type="ECO:0000313" key="4">
    <source>
        <dbReference type="Proteomes" id="UP000522688"/>
    </source>
</evidence>
<dbReference type="EMBL" id="BJUV01000004">
    <property type="protein sequence ID" value="GEK82305.1"/>
    <property type="molecule type" value="Genomic_DNA"/>
</dbReference>
<dbReference type="AlphaFoldDB" id="A0A7W3JH40"/>
<proteinExistence type="predicted"/>
<dbReference type="RefSeq" id="WP_146852880.1">
    <property type="nucleotide sequence ID" value="NZ_BAAAHR010000002.1"/>
</dbReference>
<keyword evidence="3" id="KW-1185">Reference proteome</keyword>
<sequence>MAGKARTVFFYSAVEIDKDGRAHQFGKDWWGNFLAHVASLDEPDRQTYYHRRHFTGEVAETISPAVRYLRVGKQRPGADWPDIEFDEGDEGARIAAIVEPLYIVPVTGTAYVAIVRTSGAATWEALTDWISTVGKFIEGDTAFALEPYTNRDQLDRLASAVGASKVYLKVDPEGLDRLPGKSELGQAVARAAGAGAGAVSVEITVSFGRSRAEEAGAESLIEGVREVISSGSYTHAKATLLQPSDDGAGVSKDPIDFVMDRVTFREAVGDSEDEVLTPDDVIGAMSDAITRFRERLPKG</sequence>
<dbReference type="OrthoDB" id="5191029at2"/>
<evidence type="ECO:0000313" key="2">
    <source>
        <dbReference type="EMBL" id="MBA8812680.1"/>
    </source>
</evidence>
<protein>
    <submittedName>
        <fullName evidence="2">Uncharacterized protein</fullName>
    </submittedName>
</protein>
<evidence type="ECO:0000313" key="1">
    <source>
        <dbReference type="EMBL" id="GEK82305.1"/>
    </source>
</evidence>
<comment type="caution">
    <text evidence="2">The sequence shown here is derived from an EMBL/GenBank/DDBJ whole genome shotgun (WGS) entry which is preliminary data.</text>
</comment>
<accession>A0A7W3JH40</accession>
<gene>
    <name evidence="2" type="ORF">FB463_000904</name>
    <name evidence="1" type="ORF">FFA01_06140</name>
</gene>
<reference evidence="2 4" key="2">
    <citation type="submission" date="2020-07" db="EMBL/GenBank/DDBJ databases">
        <title>Sequencing the genomes of 1000 actinobacteria strains.</title>
        <authorList>
            <person name="Klenk H.-P."/>
        </authorList>
    </citation>
    <scope>NUCLEOTIDE SEQUENCE [LARGE SCALE GENOMIC DNA]</scope>
    <source>
        <strain evidence="2 4">DSM 10309</strain>
    </source>
</reference>
<dbReference type="EMBL" id="JACGWW010000001">
    <property type="protein sequence ID" value="MBA8812680.1"/>
    <property type="molecule type" value="Genomic_DNA"/>
</dbReference>
<name>A0A7W3JH40_9MICO</name>
<organism evidence="2 4">
    <name type="scientific">Frigoribacterium faeni</name>
    <dbReference type="NCBI Taxonomy" id="145483"/>
    <lineage>
        <taxon>Bacteria</taxon>
        <taxon>Bacillati</taxon>
        <taxon>Actinomycetota</taxon>
        <taxon>Actinomycetes</taxon>
        <taxon>Micrococcales</taxon>
        <taxon>Microbacteriaceae</taxon>
        <taxon>Frigoribacterium</taxon>
    </lineage>
</organism>
<reference evidence="1 3" key="1">
    <citation type="submission" date="2019-07" db="EMBL/GenBank/DDBJ databases">
        <title>Whole genome shotgun sequence of Frigoribacterium faeni NBRC 103066.</title>
        <authorList>
            <person name="Hosoyama A."/>
            <person name="Uohara A."/>
            <person name="Ohji S."/>
            <person name="Ichikawa N."/>
        </authorList>
    </citation>
    <scope>NUCLEOTIDE SEQUENCE [LARGE SCALE GENOMIC DNA]</scope>
    <source>
        <strain evidence="1 3">NBRC 103066</strain>
    </source>
</reference>